<feature type="region of interest" description="Disordered" evidence="1">
    <location>
        <begin position="23"/>
        <end position="68"/>
    </location>
</feature>
<evidence type="ECO:0008006" key="5">
    <source>
        <dbReference type="Google" id="ProtNLM"/>
    </source>
</evidence>
<name>A0A9W5V5F6_BACCE</name>
<dbReference type="AlphaFoldDB" id="A0A9W5V5F6"/>
<gene>
    <name evidence="3" type="ORF">IIU_00258</name>
</gene>
<keyword evidence="2" id="KW-0732">Signal</keyword>
<feature type="signal peptide" evidence="2">
    <location>
        <begin position="1"/>
        <end position="19"/>
    </location>
</feature>
<feature type="compositionally biased region" description="Basic and acidic residues" evidence="1">
    <location>
        <begin position="28"/>
        <end position="63"/>
    </location>
</feature>
<comment type="caution">
    <text evidence="3">The sequence shown here is derived from an EMBL/GenBank/DDBJ whole genome shotgun (WGS) entry which is preliminary data.</text>
</comment>
<dbReference type="EMBL" id="AHFB01000001">
    <property type="protein sequence ID" value="EOO42113.1"/>
    <property type="molecule type" value="Genomic_DNA"/>
</dbReference>
<organism evidence="3 4">
    <name type="scientific">Bacillus cereus VD133</name>
    <dbReference type="NCBI Taxonomy" id="1053233"/>
    <lineage>
        <taxon>Bacteria</taxon>
        <taxon>Bacillati</taxon>
        <taxon>Bacillota</taxon>
        <taxon>Bacilli</taxon>
        <taxon>Bacillales</taxon>
        <taxon>Bacillaceae</taxon>
        <taxon>Bacillus</taxon>
        <taxon>Bacillus cereus group</taxon>
    </lineage>
</organism>
<protein>
    <recommendedName>
        <fullName evidence="5">Lipoprotein</fullName>
    </recommendedName>
</protein>
<proteinExistence type="predicted"/>
<dbReference type="Proteomes" id="UP000014018">
    <property type="component" value="Unassembled WGS sequence"/>
</dbReference>
<evidence type="ECO:0000313" key="4">
    <source>
        <dbReference type="Proteomes" id="UP000014018"/>
    </source>
</evidence>
<evidence type="ECO:0000313" key="3">
    <source>
        <dbReference type="EMBL" id="EOO42113.1"/>
    </source>
</evidence>
<evidence type="ECO:0000256" key="1">
    <source>
        <dbReference type="SAM" id="MobiDB-lite"/>
    </source>
</evidence>
<feature type="chain" id="PRO_5040955144" description="Lipoprotein" evidence="2">
    <location>
        <begin position="20"/>
        <end position="101"/>
    </location>
</feature>
<accession>A0A9W5V5F6</accession>
<dbReference type="PROSITE" id="PS51257">
    <property type="entry name" value="PROKAR_LIPOPROTEIN"/>
    <property type="match status" value="1"/>
</dbReference>
<reference evidence="3 4" key="1">
    <citation type="submission" date="2012-12" db="EMBL/GenBank/DDBJ databases">
        <title>The Genome Sequence of Bacillus cereus VD133.</title>
        <authorList>
            <consortium name="The Broad Institute Genome Sequencing Platform"/>
            <consortium name="The Broad Institute Genome Sequencing Center for Infectious Disease"/>
            <person name="Feldgarden M."/>
            <person name="Van der Auwera G.A."/>
            <person name="Mahillon J."/>
            <person name="Duprez V."/>
            <person name="Timmery S."/>
            <person name="Mattelet C."/>
            <person name="Dierick K."/>
            <person name="Sun M."/>
            <person name="Yu Z."/>
            <person name="Zhu L."/>
            <person name="Hu X."/>
            <person name="Shank E.B."/>
            <person name="Swiecicka I."/>
            <person name="Hansen B.M."/>
            <person name="Andrup L."/>
            <person name="Walker B."/>
            <person name="Young S.K."/>
            <person name="Zeng Q."/>
            <person name="Gargeya S."/>
            <person name="Fitzgerald M."/>
            <person name="Haas B."/>
            <person name="Abouelleil A."/>
            <person name="Alvarado L."/>
            <person name="Arachchi H.M."/>
            <person name="Berlin A.M."/>
            <person name="Chapman S.B."/>
            <person name="Dewar J."/>
            <person name="Goldberg J."/>
            <person name="Griggs A."/>
            <person name="Gujja S."/>
            <person name="Hansen M."/>
            <person name="Howarth C."/>
            <person name="Imamovic A."/>
            <person name="Larimer J."/>
            <person name="McCowan C."/>
            <person name="Murphy C."/>
            <person name="Neiman D."/>
            <person name="Pearson M."/>
            <person name="Priest M."/>
            <person name="Roberts A."/>
            <person name="Saif S."/>
            <person name="Shea T."/>
            <person name="Sisk P."/>
            <person name="Sykes S."/>
            <person name="Wortman J."/>
            <person name="Nusbaum C."/>
            <person name="Birren B."/>
        </authorList>
    </citation>
    <scope>NUCLEOTIDE SEQUENCE [LARGE SCALE GENOMIC DNA]</scope>
    <source>
        <strain evidence="3 4">VD133</strain>
    </source>
</reference>
<evidence type="ECO:0000256" key="2">
    <source>
        <dbReference type="SAM" id="SignalP"/>
    </source>
</evidence>
<sequence length="101" mass="11624">MSKKLLMALACSVLLMGLAACGSNDKANTSEEPKQETKKEDEQKKIEEQKKAEEQKQAEEQKNRNNKKLQLIQHLSNKLHLNKRKFTLQTVQMQIMLVTTI</sequence>